<sequence length="293" mass="32502">MDPFVPKMPKREVIHRKVMDTIANRVTTWDEHATIVSGRPQTGKTAAVEEVLRGARGIFKHTVESENWKKELYESLQVDGPGMFETVLVRVKAELVKLTDPITKTPIILFEVPRTTTKGMDTISSTTKDLSTEGGKAAHVIISASSAVAALAFDAGGANRQKDIWIDDLTAEEAKKVLTLHGHEENAQDIIEACASVARVVRLLFCVDAIWFCKGAPCRVRWLSRWRLDRIVQGHGRWQDAAGVEAGDRSHCGDGGAGFPRLGGRVCWWPHNSHRPQSPDRPDRAGKQQATWR</sequence>
<evidence type="ECO:0000256" key="1">
    <source>
        <dbReference type="SAM" id="MobiDB-lite"/>
    </source>
</evidence>
<accession>A0A812UAQ7</accession>
<dbReference type="InterPro" id="IPR027417">
    <property type="entry name" value="P-loop_NTPase"/>
</dbReference>
<proteinExistence type="predicted"/>
<evidence type="ECO:0000313" key="2">
    <source>
        <dbReference type="EMBL" id="CAE7558448.1"/>
    </source>
</evidence>
<name>A0A812UAQ7_SYMPI</name>
<organism evidence="2 3">
    <name type="scientific">Symbiodinium pilosum</name>
    <name type="common">Dinoflagellate</name>
    <dbReference type="NCBI Taxonomy" id="2952"/>
    <lineage>
        <taxon>Eukaryota</taxon>
        <taxon>Sar</taxon>
        <taxon>Alveolata</taxon>
        <taxon>Dinophyceae</taxon>
        <taxon>Suessiales</taxon>
        <taxon>Symbiodiniaceae</taxon>
        <taxon>Symbiodinium</taxon>
    </lineage>
</organism>
<dbReference type="Gene3D" id="3.40.50.300">
    <property type="entry name" value="P-loop containing nucleotide triphosphate hydrolases"/>
    <property type="match status" value="1"/>
</dbReference>
<feature type="region of interest" description="Disordered" evidence="1">
    <location>
        <begin position="273"/>
        <end position="293"/>
    </location>
</feature>
<evidence type="ECO:0000313" key="3">
    <source>
        <dbReference type="Proteomes" id="UP000649617"/>
    </source>
</evidence>
<reference evidence="2" key="1">
    <citation type="submission" date="2021-02" db="EMBL/GenBank/DDBJ databases">
        <authorList>
            <person name="Dougan E. K."/>
            <person name="Rhodes N."/>
            <person name="Thang M."/>
            <person name="Chan C."/>
        </authorList>
    </citation>
    <scope>NUCLEOTIDE SEQUENCE</scope>
</reference>
<protein>
    <submittedName>
        <fullName evidence="2">Uncharacterized protein</fullName>
    </submittedName>
</protein>
<comment type="caution">
    <text evidence="2">The sequence shown here is derived from an EMBL/GenBank/DDBJ whole genome shotgun (WGS) entry which is preliminary data.</text>
</comment>
<dbReference type="EMBL" id="CAJNIZ010035284">
    <property type="protein sequence ID" value="CAE7558448.1"/>
    <property type="molecule type" value="Genomic_DNA"/>
</dbReference>
<dbReference type="Proteomes" id="UP000649617">
    <property type="component" value="Unassembled WGS sequence"/>
</dbReference>
<dbReference type="AlphaFoldDB" id="A0A812UAQ7"/>
<gene>
    <name evidence="2" type="ORF">SPIL2461_LOCUS14895</name>
</gene>
<keyword evidence="3" id="KW-1185">Reference proteome</keyword>
<feature type="compositionally biased region" description="Basic and acidic residues" evidence="1">
    <location>
        <begin position="277"/>
        <end position="286"/>
    </location>
</feature>